<dbReference type="Proteomes" id="UP000318053">
    <property type="component" value="Unassembled WGS sequence"/>
</dbReference>
<evidence type="ECO:0000256" key="1">
    <source>
        <dbReference type="SAM" id="SignalP"/>
    </source>
</evidence>
<reference evidence="2 3" key="1">
    <citation type="submission" date="2019-02" db="EMBL/GenBank/DDBJ databases">
        <title>Deep-cultivation of Planctomycetes and their phenomic and genomic characterization uncovers novel biology.</title>
        <authorList>
            <person name="Wiegand S."/>
            <person name="Jogler M."/>
            <person name="Boedeker C."/>
            <person name="Pinto D."/>
            <person name="Vollmers J."/>
            <person name="Rivas-Marin E."/>
            <person name="Kohn T."/>
            <person name="Peeters S.H."/>
            <person name="Heuer A."/>
            <person name="Rast P."/>
            <person name="Oberbeckmann S."/>
            <person name="Bunk B."/>
            <person name="Jeske O."/>
            <person name="Meyerdierks A."/>
            <person name="Storesund J.E."/>
            <person name="Kallscheuer N."/>
            <person name="Luecker S."/>
            <person name="Lage O.M."/>
            <person name="Pohl T."/>
            <person name="Merkel B.J."/>
            <person name="Hornburger P."/>
            <person name="Mueller R.-W."/>
            <person name="Bruemmer F."/>
            <person name="Labrenz M."/>
            <person name="Spormann A.M."/>
            <person name="Op Den Camp H."/>
            <person name="Overmann J."/>
            <person name="Amann R."/>
            <person name="Jetten M.S.M."/>
            <person name="Mascher T."/>
            <person name="Medema M.H."/>
            <person name="Devos D.P."/>
            <person name="Kaster A.-K."/>
            <person name="Ovreas L."/>
            <person name="Rohde M."/>
            <person name="Galperin M.Y."/>
            <person name="Jogler C."/>
        </authorList>
    </citation>
    <scope>NUCLEOTIDE SEQUENCE [LARGE SCALE GENOMIC DNA]</scope>
    <source>
        <strain evidence="2 3">CA85</strain>
    </source>
</reference>
<protein>
    <submittedName>
        <fullName evidence="2">Uncharacterized protein</fullName>
    </submittedName>
</protein>
<sequence precursor="true">MQSRIFITSILVVSLMAQAGGTPRLFADDPPAPSGLVELRSGADSAEAALDAMVAASNTGDDQAAMLMIDPAIRPLLRPNIAIERFAIDSYLFEIGMFGEPDGNVGGILFWFTLRDLVRIRSVKLLETRVVDDKRVVFTVLTTEKSYHGEEHIHKVCQFLAIQRSDRWYLFRPFGMLSHLLQGRSPMSSSDEQLSLLLVHRPCDERTNREDADYELEYLLPIELIHEHLVAAAKDPKIKEYNEIAENVQRSYNNIVNRAKRGDYESRSQLKSAMEPLEEWVDTLSEVTFSLEPGLREFGAKNLPVKDSVRQ</sequence>
<keyword evidence="1" id="KW-0732">Signal</keyword>
<organism evidence="2 3">
    <name type="scientific">Allorhodopirellula solitaria</name>
    <dbReference type="NCBI Taxonomy" id="2527987"/>
    <lineage>
        <taxon>Bacteria</taxon>
        <taxon>Pseudomonadati</taxon>
        <taxon>Planctomycetota</taxon>
        <taxon>Planctomycetia</taxon>
        <taxon>Pirellulales</taxon>
        <taxon>Pirellulaceae</taxon>
        <taxon>Allorhodopirellula</taxon>
    </lineage>
</organism>
<evidence type="ECO:0000313" key="2">
    <source>
        <dbReference type="EMBL" id="TWT74118.1"/>
    </source>
</evidence>
<dbReference type="AlphaFoldDB" id="A0A5C5YG74"/>
<dbReference type="RefSeq" id="WP_246112509.1">
    <property type="nucleotide sequence ID" value="NZ_SJPK01000002.1"/>
</dbReference>
<feature type="chain" id="PRO_5022733015" evidence="1">
    <location>
        <begin position="20"/>
        <end position="311"/>
    </location>
</feature>
<keyword evidence="3" id="KW-1185">Reference proteome</keyword>
<evidence type="ECO:0000313" key="3">
    <source>
        <dbReference type="Proteomes" id="UP000318053"/>
    </source>
</evidence>
<accession>A0A5C5YG74</accession>
<proteinExistence type="predicted"/>
<name>A0A5C5YG74_9BACT</name>
<dbReference type="EMBL" id="SJPK01000002">
    <property type="protein sequence ID" value="TWT74118.1"/>
    <property type="molecule type" value="Genomic_DNA"/>
</dbReference>
<comment type="caution">
    <text evidence="2">The sequence shown here is derived from an EMBL/GenBank/DDBJ whole genome shotgun (WGS) entry which is preliminary data.</text>
</comment>
<gene>
    <name evidence="2" type="ORF">CA85_10040</name>
</gene>
<feature type="signal peptide" evidence="1">
    <location>
        <begin position="1"/>
        <end position="19"/>
    </location>
</feature>